<dbReference type="GO" id="GO:0070966">
    <property type="term" value="P:nuclear-transcribed mRNA catabolic process, no-go decay"/>
    <property type="evidence" value="ECO:0007669"/>
    <property type="project" value="InterPro"/>
</dbReference>
<dbReference type="AlphaFoldDB" id="A0A086J3K9"/>
<protein>
    <recommendedName>
        <fullName evidence="6">eRF1/Pelota-like N-terminal domain-containing protein</fullName>
    </recommendedName>
</protein>
<dbReference type="InterPro" id="IPR004405">
    <property type="entry name" value="TF_pelota"/>
</dbReference>
<dbReference type="GO" id="GO:0071025">
    <property type="term" value="P:RNA surveillance"/>
    <property type="evidence" value="ECO:0007669"/>
    <property type="project" value="InterPro"/>
</dbReference>
<evidence type="ECO:0000256" key="3">
    <source>
        <dbReference type="ARBA" id="ARBA00009504"/>
    </source>
</evidence>
<dbReference type="GO" id="GO:0070651">
    <property type="term" value="P:nonfunctional rRNA decay"/>
    <property type="evidence" value="ECO:0007669"/>
    <property type="project" value="TreeGrafter"/>
</dbReference>
<dbReference type="EMBL" id="AKIJ01000002">
    <property type="protein sequence ID" value="KFG26727.1"/>
    <property type="molecule type" value="Genomic_DNA"/>
</dbReference>
<dbReference type="Proteomes" id="UP000054524">
    <property type="component" value="Unassembled WGS sequence"/>
</dbReference>
<dbReference type="GeneID" id="77675854"/>
<evidence type="ECO:0000259" key="6">
    <source>
        <dbReference type="SMART" id="SM01194"/>
    </source>
</evidence>
<comment type="subcellular location">
    <subcellularLocation>
        <location evidence="2">Cytoplasm</location>
    </subcellularLocation>
</comment>
<dbReference type="SUPFAM" id="SSF159065">
    <property type="entry name" value="Dom34/Pelota N-terminal domain-like"/>
    <property type="match status" value="1"/>
</dbReference>
<dbReference type="Pfam" id="PF26356">
    <property type="entry name" value="Pelota_N"/>
    <property type="match status" value="1"/>
</dbReference>
<dbReference type="Pfam" id="PF03465">
    <property type="entry name" value="eRF1_3"/>
    <property type="match status" value="1"/>
</dbReference>
<dbReference type="SUPFAM" id="SSF55315">
    <property type="entry name" value="L30e-like"/>
    <property type="match status" value="1"/>
</dbReference>
<evidence type="ECO:0000256" key="5">
    <source>
        <dbReference type="ARBA" id="ARBA00022723"/>
    </source>
</evidence>
<dbReference type="InterPro" id="IPR005140">
    <property type="entry name" value="eRF1_Pelota-like_N"/>
</dbReference>
<keyword evidence="4" id="KW-0963">Cytoplasm</keyword>
<accession>A0A086J3K9</accession>
<dbReference type="InterPro" id="IPR058547">
    <property type="entry name" value="Pelota_N"/>
</dbReference>
<dbReference type="GO" id="GO:0032790">
    <property type="term" value="P:ribosome disassembly"/>
    <property type="evidence" value="ECO:0007669"/>
    <property type="project" value="TreeGrafter"/>
</dbReference>
<dbReference type="InterPro" id="IPR038069">
    <property type="entry name" value="Pelota/DOM34_N"/>
</dbReference>
<comment type="cofactor">
    <cofactor evidence="1">
        <name>a divalent metal cation</name>
        <dbReference type="ChEBI" id="CHEBI:60240"/>
    </cofactor>
</comment>
<sequence length="349" mass="39239">MKIFKKSQTKCNVFLDILPEDIDDIYELYRIIDEKDIVKSMTQRSIPGEGGKAKIRVTLLLEVEVEKVTVDLAVGILFVKGKILNETEYTKTGTFHTLEIPVNQRMSLKKDYLSAAAIKMLEGLTLENKASMAYLICRKEGYSLLLATEYTMRRVPLPEKVKSKDKLFKNVLSHLKGNLTAFAIVGPEKEVDDYFKQQPQLKNLVVFIKKSVSSGNTHKGDMEEIDEIFKSPELLKKLKGAKKGNELLAQNNYYRLEDVGTKGIAMGVKEVTCACENYMVKTIIISDGLIKSESPAEREAAEEILKLSKQTNAEINIISQYTNEGEKIKDRGGVVAILTQPICMSMLLE</sequence>
<dbReference type="PANTHER" id="PTHR10853:SF0">
    <property type="entry name" value="PROTEIN PELOTA HOMOLOG"/>
    <property type="match status" value="1"/>
</dbReference>
<dbReference type="HOGENOM" id="CLU_023334_0_0_1"/>
<reference evidence="7 8" key="1">
    <citation type="journal article" date="2014" name="Genome Announc.">
        <title>Genome Sequence of the Microsporidian Species Nematocida sp1 Strain ERTm6 (ATCC PRA-372).</title>
        <authorList>
            <person name="Bakowski M.A."/>
            <person name="Priest M."/>
            <person name="Young S."/>
            <person name="Cuomo C.A."/>
            <person name="Troemel E.R."/>
        </authorList>
    </citation>
    <scope>NUCLEOTIDE SEQUENCE [LARGE SCALE GENOMIC DNA]</scope>
    <source>
        <strain evidence="7 8">ERTm6</strain>
    </source>
</reference>
<dbReference type="Gene3D" id="2.30.30.870">
    <property type="entry name" value="Pelota, domain A"/>
    <property type="match status" value="1"/>
</dbReference>
<dbReference type="Gene3D" id="3.30.1330.30">
    <property type="match status" value="1"/>
</dbReference>
<evidence type="ECO:0000313" key="7">
    <source>
        <dbReference type="EMBL" id="KFG26727.1"/>
    </source>
</evidence>
<evidence type="ECO:0000256" key="2">
    <source>
        <dbReference type="ARBA" id="ARBA00004496"/>
    </source>
</evidence>
<evidence type="ECO:0000256" key="1">
    <source>
        <dbReference type="ARBA" id="ARBA00001968"/>
    </source>
</evidence>
<dbReference type="RefSeq" id="XP_052905282.1">
    <property type="nucleotide sequence ID" value="XM_053048522.1"/>
</dbReference>
<comment type="similarity">
    <text evidence="3">Belongs to the eukaryotic release factor 1 family. Pelota subfamily.</text>
</comment>
<proteinExistence type="inferred from homology"/>
<dbReference type="GO" id="GO:0046872">
    <property type="term" value="F:metal ion binding"/>
    <property type="evidence" value="ECO:0007669"/>
    <property type="project" value="UniProtKB-KW"/>
</dbReference>
<dbReference type="GO" id="GO:0070481">
    <property type="term" value="P:nuclear-transcribed mRNA catabolic process, non-stop decay"/>
    <property type="evidence" value="ECO:0007669"/>
    <property type="project" value="InterPro"/>
</dbReference>
<keyword evidence="5" id="KW-0479">Metal-binding</keyword>
<keyword evidence="8" id="KW-1185">Reference proteome</keyword>
<name>A0A086J3K9_NEMA1</name>
<feature type="domain" description="eRF1/Pelota-like N-terminal" evidence="6">
    <location>
        <begin position="1"/>
        <end position="126"/>
    </location>
</feature>
<organism evidence="7 8">
    <name type="scientific">Nematocida ausubeli (strain ATCC PRA-371 / ERTm2)</name>
    <name type="common">Nematode killer fungus</name>
    <dbReference type="NCBI Taxonomy" id="1913371"/>
    <lineage>
        <taxon>Eukaryota</taxon>
        <taxon>Fungi</taxon>
        <taxon>Fungi incertae sedis</taxon>
        <taxon>Microsporidia</taxon>
        <taxon>Nematocida</taxon>
    </lineage>
</organism>
<evidence type="ECO:0000256" key="4">
    <source>
        <dbReference type="ARBA" id="ARBA00022490"/>
    </source>
</evidence>
<gene>
    <name evidence="7" type="ORF">NESG_00881</name>
</gene>
<evidence type="ECO:0000313" key="8">
    <source>
        <dbReference type="Proteomes" id="UP000054524"/>
    </source>
</evidence>
<comment type="caution">
    <text evidence="7">The sequence shown here is derived from an EMBL/GenBank/DDBJ whole genome shotgun (WGS) entry which is preliminary data.</text>
</comment>
<dbReference type="GO" id="GO:0005737">
    <property type="term" value="C:cytoplasm"/>
    <property type="evidence" value="ECO:0007669"/>
    <property type="project" value="UniProtKB-SubCell"/>
</dbReference>
<dbReference type="InterPro" id="IPR005142">
    <property type="entry name" value="eRF1_3"/>
</dbReference>
<dbReference type="InterPro" id="IPR029064">
    <property type="entry name" value="Ribosomal_eL30-like_sf"/>
</dbReference>
<dbReference type="SMART" id="SM01194">
    <property type="entry name" value="eRF1_1"/>
    <property type="match status" value="1"/>
</dbReference>
<dbReference type="PANTHER" id="PTHR10853">
    <property type="entry name" value="PELOTA"/>
    <property type="match status" value="1"/>
</dbReference>